<dbReference type="Gene3D" id="3.40.50.150">
    <property type="entry name" value="Vaccinia Virus protein VP39"/>
    <property type="match status" value="1"/>
</dbReference>
<dbReference type="Proteomes" id="UP000694620">
    <property type="component" value="Unassembled WGS sequence"/>
</dbReference>
<protein>
    <recommendedName>
        <fullName evidence="4">RNA methyltransferase</fullName>
    </recommendedName>
</protein>
<reference evidence="2" key="1">
    <citation type="submission" date="2025-08" db="UniProtKB">
        <authorList>
            <consortium name="Ensembl"/>
        </authorList>
    </citation>
    <scope>IDENTIFICATION</scope>
</reference>
<dbReference type="InterPro" id="IPR029063">
    <property type="entry name" value="SAM-dependent_MTases_sf"/>
</dbReference>
<feature type="region of interest" description="Disordered" evidence="1">
    <location>
        <begin position="109"/>
        <end position="145"/>
    </location>
</feature>
<evidence type="ECO:0008006" key="4">
    <source>
        <dbReference type="Google" id="ProtNLM"/>
    </source>
</evidence>
<accession>A0A8C4TQH1</accession>
<dbReference type="AlphaFoldDB" id="A0A8C4TQH1"/>
<dbReference type="Ensembl" id="ENSECRT00000034609.1">
    <property type="protein sequence ID" value="ENSECRP00000033875.1"/>
    <property type="gene ID" value="ENSECRG00000022900.1"/>
</dbReference>
<name>A0A8C4TQH1_ERPCA</name>
<keyword evidence="3" id="KW-1185">Reference proteome</keyword>
<evidence type="ECO:0000313" key="3">
    <source>
        <dbReference type="Proteomes" id="UP000694620"/>
    </source>
</evidence>
<organism evidence="2 3">
    <name type="scientific">Erpetoichthys calabaricus</name>
    <name type="common">Rope fish</name>
    <name type="synonym">Calamoichthys calabaricus</name>
    <dbReference type="NCBI Taxonomy" id="27687"/>
    <lineage>
        <taxon>Eukaryota</taxon>
        <taxon>Metazoa</taxon>
        <taxon>Chordata</taxon>
        <taxon>Craniata</taxon>
        <taxon>Vertebrata</taxon>
        <taxon>Euteleostomi</taxon>
        <taxon>Actinopterygii</taxon>
        <taxon>Polypteriformes</taxon>
        <taxon>Polypteridae</taxon>
        <taxon>Erpetoichthys</taxon>
    </lineage>
</organism>
<proteinExistence type="predicted"/>
<evidence type="ECO:0000256" key="1">
    <source>
        <dbReference type="SAM" id="MobiDB-lite"/>
    </source>
</evidence>
<evidence type="ECO:0000313" key="2">
    <source>
        <dbReference type="Ensembl" id="ENSECRP00000033875.1"/>
    </source>
</evidence>
<reference evidence="2" key="2">
    <citation type="submission" date="2025-09" db="UniProtKB">
        <authorList>
            <consortium name="Ensembl"/>
        </authorList>
    </citation>
    <scope>IDENTIFICATION</scope>
</reference>
<sequence length="225" mass="25248">MAGPTNAEREDPGAAPYGNFINYYSFNPPENRLTLVPSDLLKEVGAEDGQTTLVLDVGCNSGVCQIVDLHNSLDSQRKRPIIIMHLMLCALNQDDIHYPTRYILITGSRGSAGANPSQHRAQGRKQTPGRAPAHRRVHTHPPSTHYGQFRIANAPNLHVFGLGGNPRKLHTGRTREANRGLLNARQQRFYMRHRATSGQQHMYIFRLPNWRTSRGSDLLRNAQCQ</sequence>